<sequence>LGDSPVDEEEQADDTRSDITIPMLNASPMSDATPNKHIVEEAPRGASTSTYKLSNVAPAPYSPFKVPSTSSPTRSVGGGPINRSFISHTAPFRFNPIKATPASRSPSIKNTLVRSAPTTSLVGNSTRVQRLNVSDLSNTMSGIIRSASHSGNGTNGRIPASQSNITFFSNQTPRAQQSIDQSEAEDTPLRMNIEPVKTLECRICEKKDMTISSFVKHLTDRHDTTPAKEKLAFQCSCGFLGTNYTDVRIHIKSCRDHPSCSFTVVDRVDPLTTNH</sequence>
<accession>A0AAV5T0D8</accession>
<dbReference type="AlphaFoldDB" id="A0AAV5T0D8"/>
<dbReference type="Proteomes" id="UP001432027">
    <property type="component" value="Unassembled WGS sequence"/>
</dbReference>
<evidence type="ECO:0000313" key="3">
    <source>
        <dbReference type="Proteomes" id="UP001432027"/>
    </source>
</evidence>
<evidence type="ECO:0008006" key="4">
    <source>
        <dbReference type="Google" id="ProtNLM"/>
    </source>
</evidence>
<organism evidence="2 3">
    <name type="scientific">Pristionchus entomophagus</name>
    <dbReference type="NCBI Taxonomy" id="358040"/>
    <lineage>
        <taxon>Eukaryota</taxon>
        <taxon>Metazoa</taxon>
        <taxon>Ecdysozoa</taxon>
        <taxon>Nematoda</taxon>
        <taxon>Chromadorea</taxon>
        <taxon>Rhabditida</taxon>
        <taxon>Rhabditina</taxon>
        <taxon>Diplogasteromorpha</taxon>
        <taxon>Diplogasteroidea</taxon>
        <taxon>Neodiplogasteridae</taxon>
        <taxon>Pristionchus</taxon>
    </lineage>
</organism>
<evidence type="ECO:0000313" key="2">
    <source>
        <dbReference type="EMBL" id="GMS85191.1"/>
    </source>
</evidence>
<keyword evidence="3" id="KW-1185">Reference proteome</keyword>
<name>A0AAV5T0D8_9BILA</name>
<feature type="region of interest" description="Disordered" evidence="1">
    <location>
        <begin position="1"/>
        <end position="49"/>
    </location>
</feature>
<protein>
    <recommendedName>
        <fullName evidence="4">C2H2-type domain-containing protein</fullName>
    </recommendedName>
</protein>
<feature type="compositionally biased region" description="Acidic residues" evidence="1">
    <location>
        <begin position="1"/>
        <end position="12"/>
    </location>
</feature>
<reference evidence="2" key="1">
    <citation type="submission" date="2023-10" db="EMBL/GenBank/DDBJ databases">
        <title>Genome assembly of Pristionchus species.</title>
        <authorList>
            <person name="Yoshida K."/>
            <person name="Sommer R.J."/>
        </authorList>
    </citation>
    <scope>NUCLEOTIDE SEQUENCE</scope>
    <source>
        <strain evidence="2">RS0144</strain>
    </source>
</reference>
<dbReference type="EMBL" id="BTSX01000002">
    <property type="protein sequence ID" value="GMS85191.1"/>
    <property type="molecule type" value="Genomic_DNA"/>
</dbReference>
<gene>
    <name evidence="2" type="ORF">PENTCL1PPCAC_7366</name>
</gene>
<proteinExistence type="predicted"/>
<evidence type="ECO:0000256" key="1">
    <source>
        <dbReference type="SAM" id="MobiDB-lite"/>
    </source>
</evidence>
<feature type="non-terminal residue" evidence="2">
    <location>
        <position position="1"/>
    </location>
</feature>
<comment type="caution">
    <text evidence="2">The sequence shown here is derived from an EMBL/GenBank/DDBJ whole genome shotgun (WGS) entry which is preliminary data.</text>
</comment>